<organism evidence="2 3">
    <name type="scientific">Escallonia rubra</name>
    <dbReference type="NCBI Taxonomy" id="112253"/>
    <lineage>
        <taxon>Eukaryota</taxon>
        <taxon>Viridiplantae</taxon>
        <taxon>Streptophyta</taxon>
        <taxon>Embryophyta</taxon>
        <taxon>Tracheophyta</taxon>
        <taxon>Spermatophyta</taxon>
        <taxon>Magnoliopsida</taxon>
        <taxon>eudicotyledons</taxon>
        <taxon>Gunneridae</taxon>
        <taxon>Pentapetalae</taxon>
        <taxon>asterids</taxon>
        <taxon>campanulids</taxon>
        <taxon>Escalloniales</taxon>
        <taxon>Escalloniaceae</taxon>
        <taxon>Escallonia</taxon>
    </lineage>
</organism>
<sequence>MQIIHLAFMRTGAVNSLVWIVGFSGQTVVLLDEIKGVVHETALTALIFATCNNAKRIIRLQERAVNSLVWIVGFSGEAVVLLDEIKGVVHETALTALIFATCVTVYQLLFR</sequence>
<evidence type="ECO:0000313" key="2">
    <source>
        <dbReference type="EMBL" id="KAK2993963.1"/>
    </source>
</evidence>
<feature type="transmembrane region" description="Helical" evidence="1">
    <location>
        <begin position="88"/>
        <end position="109"/>
    </location>
</feature>
<feature type="transmembrane region" description="Helical" evidence="1">
    <location>
        <begin position="64"/>
        <end position="82"/>
    </location>
</feature>
<dbReference type="Proteomes" id="UP001187471">
    <property type="component" value="Unassembled WGS sequence"/>
</dbReference>
<keyword evidence="1" id="KW-1133">Transmembrane helix</keyword>
<name>A0AA88RQ02_9ASTE</name>
<evidence type="ECO:0000313" key="3">
    <source>
        <dbReference type="Proteomes" id="UP001187471"/>
    </source>
</evidence>
<dbReference type="AlphaFoldDB" id="A0AA88RQ02"/>
<reference evidence="2" key="1">
    <citation type="submission" date="2022-12" db="EMBL/GenBank/DDBJ databases">
        <title>Draft genome assemblies for two species of Escallonia (Escalloniales).</title>
        <authorList>
            <person name="Chanderbali A."/>
            <person name="Dervinis C."/>
            <person name="Anghel I."/>
            <person name="Soltis D."/>
            <person name="Soltis P."/>
            <person name="Zapata F."/>
        </authorList>
    </citation>
    <scope>NUCLEOTIDE SEQUENCE</scope>
    <source>
        <strain evidence="2">UCBG92.1500</strain>
        <tissue evidence="2">Leaf</tissue>
    </source>
</reference>
<keyword evidence="3" id="KW-1185">Reference proteome</keyword>
<accession>A0AA88RQ02</accession>
<keyword evidence="1" id="KW-0472">Membrane</keyword>
<dbReference type="EMBL" id="JAVXUO010000256">
    <property type="protein sequence ID" value="KAK2993963.1"/>
    <property type="molecule type" value="Genomic_DNA"/>
</dbReference>
<proteinExistence type="predicted"/>
<gene>
    <name evidence="2" type="ORF">RJ640_000561</name>
</gene>
<evidence type="ECO:0000256" key="1">
    <source>
        <dbReference type="SAM" id="Phobius"/>
    </source>
</evidence>
<protein>
    <submittedName>
        <fullName evidence="2">Uncharacterized protein</fullName>
    </submittedName>
</protein>
<keyword evidence="1" id="KW-0812">Transmembrane</keyword>
<comment type="caution">
    <text evidence="2">The sequence shown here is derived from an EMBL/GenBank/DDBJ whole genome shotgun (WGS) entry which is preliminary data.</text>
</comment>